<dbReference type="InterPro" id="IPR011042">
    <property type="entry name" value="6-blade_b-propeller_TolB-like"/>
</dbReference>
<comment type="caution">
    <text evidence="9">The sequence shown here is derived from an EMBL/GenBank/DDBJ whole genome shotgun (WGS) entry which is preliminary data.</text>
</comment>
<evidence type="ECO:0000313" key="10">
    <source>
        <dbReference type="Proteomes" id="UP000596742"/>
    </source>
</evidence>
<comment type="similarity">
    <text evidence="2">Belongs to the HHIP family.</text>
</comment>
<evidence type="ECO:0000256" key="2">
    <source>
        <dbReference type="ARBA" id="ARBA00010658"/>
    </source>
</evidence>
<accession>A0A8B6ENN5</accession>
<feature type="domain" description="Glucose/Sorbosone dehydrogenase" evidence="8">
    <location>
        <begin position="210"/>
        <end position="522"/>
    </location>
</feature>
<keyword evidence="4" id="KW-0732">Signal</keyword>
<keyword evidence="6" id="KW-0325">Glycoprotein</keyword>
<keyword evidence="5" id="KW-1015">Disulfide bond</keyword>
<evidence type="ECO:0000256" key="3">
    <source>
        <dbReference type="ARBA" id="ARBA00022525"/>
    </source>
</evidence>
<dbReference type="OrthoDB" id="10266706at2759"/>
<dbReference type="SUPFAM" id="SSF50952">
    <property type="entry name" value="Soluble quinoprotein glucose dehydrogenase"/>
    <property type="match status" value="1"/>
</dbReference>
<evidence type="ECO:0008006" key="11">
    <source>
        <dbReference type="Google" id="ProtNLM"/>
    </source>
</evidence>
<dbReference type="Pfam" id="PF07995">
    <property type="entry name" value="GSDH"/>
    <property type="match status" value="1"/>
</dbReference>
<evidence type="ECO:0000259" key="7">
    <source>
        <dbReference type="Pfam" id="PF03024"/>
    </source>
</evidence>
<dbReference type="InterPro" id="IPR012938">
    <property type="entry name" value="Glc/Sorbosone_DH"/>
</dbReference>
<evidence type="ECO:0000256" key="1">
    <source>
        <dbReference type="ARBA" id="ARBA00004613"/>
    </source>
</evidence>
<dbReference type="InterPro" id="IPR018143">
    <property type="entry name" value="Folate_rcpt-like"/>
</dbReference>
<dbReference type="PANTHER" id="PTHR19328:SF75">
    <property type="entry name" value="ALDOSE SUGAR DEHYDROGENASE YLII"/>
    <property type="match status" value="1"/>
</dbReference>
<dbReference type="GO" id="GO:0005576">
    <property type="term" value="C:extracellular region"/>
    <property type="evidence" value="ECO:0007669"/>
    <property type="project" value="UniProtKB-SubCell"/>
</dbReference>
<dbReference type="InterPro" id="IPR011041">
    <property type="entry name" value="Quinoprot_gluc/sorb_DH_b-prop"/>
</dbReference>
<dbReference type="Proteomes" id="UP000596742">
    <property type="component" value="Unassembled WGS sequence"/>
</dbReference>
<dbReference type="EMBL" id="UYJE01005477">
    <property type="protein sequence ID" value="VDI37638.1"/>
    <property type="molecule type" value="Genomic_DNA"/>
</dbReference>
<evidence type="ECO:0000256" key="6">
    <source>
        <dbReference type="ARBA" id="ARBA00023180"/>
    </source>
</evidence>
<sequence length="682" mass="77812">MCGGLKMIYNCCNVNNKFILIFLCLNGFTFVLSHPQCLDYKPPFQPKTKLNFCANYSSFSCCTPNKDLNQYKEYQRIRDIIGKTSNLWNKCSKIVEELLCQQCSPYAAHIYDAEATFNPRDFPGLCRPYCEIFYDNCRGLLQYMSKDQQLLQAASNNRAFFCKQTELIDKDYCYPELLSNDVLNNKISIKQVTSPGCICMEELAEKLKNPVFVRNANDRTNRLFVGEVSGYIHIYYPNGQRLPNLFLDISSRTLNTESNGDERGLLGLAFHPNFKYNQRFFLYYSTFNNKLNSNNHVVRISEFRVSNNNPNLGNVSSERVILEIPQPYWNHNGGEIMFGDEGYLYLFVGDGGSGGDPQGFSQNTSSILGKVLRIDINTEAHGPNIAYKIPADNPFVGIPNFRQEIYAYGVRNIWRCGKDRGDPVTGYGKGRILCGDVGQNAHEEIDLLQKGGNYGWNSREGFACFNEDCGKIGPEILPVYSYPHATGKSVTGGHFYRGCLNPNLNGLYIFGDFMNGKLFSLEENITSSTWNGKQITTCGPELCVPPLTGKYEPNIISFGEDESGELYMVSTGFPSSASAQGKLYRIIDPARRGNPEICEAARTQTDLKTLTTGNRKRTKKYRRKYQRRIQRQKNRKQRRRKGSLEILGIRTRICQKYKRARKRWICTKYSFERKRRGKINSS</sequence>
<name>A0A8B6ENN5_MYTGA</name>
<protein>
    <recommendedName>
        <fullName evidence="11">HHIP-like protein 1</fullName>
    </recommendedName>
</protein>
<gene>
    <name evidence="9" type="ORF">MGAL_10B073757</name>
</gene>
<evidence type="ECO:0000256" key="5">
    <source>
        <dbReference type="ARBA" id="ARBA00023157"/>
    </source>
</evidence>
<evidence type="ECO:0000259" key="8">
    <source>
        <dbReference type="Pfam" id="PF07995"/>
    </source>
</evidence>
<reference evidence="9" key="1">
    <citation type="submission" date="2018-11" db="EMBL/GenBank/DDBJ databases">
        <authorList>
            <person name="Alioto T."/>
            <person name="Alioto T."/>
        </authorList>
    </citation>
    <scope>NUCLEOTIDE SEQUENCE</scope>
</reference>
<proteinExistence type="inferred from homology"/>
<dbReference type="Pfam" id="PF03024">
    <property type="entry name" value="Folate_rec"/>
    <property type="match status" value="1"/>
</dbReference>
<evidence type="ECO:0000256" key="4">
    <source>
        <dbReference type="ARBA" id="ARBA00022729"/>
    </source>
</evidence>
<evidence type="ECO:0000313" key="9">
    <source>
        <dbReference type="EMBL" id="VDI37638.1"/>
    </source>
</evidence>
<feature type="domain" description="Folate receptor-like" evidence="7">
    <location>
        <begin position="45"/>
        <end position="200"/>
    </location>
</feature>
<comment type="subcellular location">
    <subcellularLocation>
        <location evidence="1">Secreted</location>
    </subcellularLocation>
</comment>
<dbReference type="PANTHER" id="PTHR19328">
    <property type="entry name" value="HEDGEHOG-INTERACTING PROTEIN"/>
    <property type="match status" value="1"/>
</dbReference>
<organism evidence="9 10">
    <name type="scientific">Mytilus galloprovincialis</name>
    <name type="common">Mediterranean mussel</name>
    <dbReference type="NCBI Taxonomy" id="29158"/>
    <lineage>
        <taxon>Eukaryota</taxon>
        <taxon>Metazoa</taxon>
        <taxon>Spiralia</taxon>
        <taxon>Lophotrochozoa</taxon>
        <taxon>Mollusca</taxon>
        <taxon>Bivalvia</taxon>
        <taxon>Autobranchia</taxon>
        <taxon>Pteriomorphia</taxon>
        <taxon>Mytilida</taxon>
        <taxon>Mytiloidea</taxon>
        <taxon>Mytilidae</taxon>
        <taxon>Mytilinae</taxon>
        <taxon>Mytilus</taxon>
    </lineage>
</organism>
<keyword evidence="10" id="KW-1185">Reference proteome</keyword>
<dbReference type="Gene3D" id="2.120.10.30">
    <property type="entry name" value="TolB, C-terminal domain"/>
    <property type="match status" value="1"/>
</dbReference>
<dbReference type="AlphaFoldDB" id="A0A8B6ENN5"/>
<keyword evidence="3" id="KW-0964">Secreted</keyword>